<gene>
    <name evidence="1" type="ORF">BS639_22715</name>
</gene>
<organism evidence="1 2">
    <name type="scientific">Rouxiella silvae</name>
    <dbReference type="NCBI Taxonomy" id="1646373"/>
    <lineage>
        <taxon>Bacteria</taxon>
        <taxon>Pseudomonadati</taxon>
        <taxon>Pseudomonadota</taxon>
        <taxon>Gammaproteobacteria</taxon>
        <taxon>Enterobacterales</taxon>
        <taxon>Yersiniaceae</taxon>
        <taxon>Rouxiella</taxon>
    </lineage>
</organism>
<dbReference type="RefSeq" id="WP_084984398.1">
    <property type="nucleotide sequence ID" value="NZ_CBCSCF010000005.1"/>
</dbReference>
<protein>
    <recommendedName>
        <fullName evidence="3">Inovirus Gp2 family protein</fullName>
    </recommendedName>
</protein>
<name>A0ABX3TUP6_9GAMM</name>
<comment type="caution">
    <text evidence="1">The sequence shown here is derived from an EMBL/GenBank/DDBJ whole genome shotgun (WGS) entry which is preliminary data.</text>
</comment>
<dbReference type="Proteomes" id="UP000192722">
    <property type="component" value="Unassembled WGS sequence"/>
</dbReference>
<sequence>MKTYKAKPLIPEIYNKIVSHLSMLQLAHSKILPMRIDFAYKKTSHSFQNHRVDIALEDIQIFMSMVLLRTVAIGYFWVMEYTRDTGYHFHAILYANGQEHQKPYPIAMGVTKLWEEQTGGEGRCYLVKRNASYFHVDGLKMLRHGDINQRNDLLLALRYFAKTEQKEMGLYYGMSSITPPSGRGRPRKG</sequence>
<reference evidence="1 2" key="1">
    <citation type="journal article" date="2017" name="Int. J. Syst. Evol. Microbiol.">
        <title>Rouxiella badensis sp. nov. and Rouxiella silvae sp. nov. isolated from peat bog soil in Germany and emendation of the genus description.</title>
        <authorList>
            <person name="Le Fleche-Mateos A."/>
            <person name="Kugler J.H."/>
            <person name="Hansen S.H."/>
            <person name="Syldatk C."/>
            <person name="Hausmann R."/>
            <person name="Lomprez F."/>
            <person name="Vandenbogaert M."/>
            <person name="Manuguerra J.C."/>
            <person name="Grimont P.A."/>
        </authorList>
    </citation>
    <scope>NUCLEOTIDE SEQUENCE [LARGE SCALE GENOMIC DNA]</scope>
    <source>
        <strain evidence="1 2">213</strain>
    </source>
</reference>
<proteinExistence type="predicted"/>
<evidence type="ECO:0000313" key="2">
    <source>
        <dbReference type="Proteomes" id="UP000192722"/>
    </source>
</evidence>
<keyword evidence="2" id="KW-1185">Reference proteome</keyword>
<evidence type="ECO:0000313" key="1">
    <source>
        <dbReference type="EMBL" id="ORJ18939.1"/>
    </source>
</evidence>
<accession>A0ABX3TUP6</accession>
<evidence type="ECO:0008006" key="3">
    <source>
        <dbReference type="Google" id="ProtNLM"/>
    </source>
</evidence>
<dbReference type="EMBL" id="MRWD01000080">
    <property type="protein sequence ID" value="ORJ18939.1"/>
    <property type="molecule type" value="Genomic_DNA"/>
</dbReference>